<dbReference type="AlphaFoldDB" id="A0A9W9LMY0"/>
<dbReference type="Proteomes" id="UP001149163">
    <property type="component" value="Unassembled WGS sequence"/>
</dbReference>
<dbReference type="OrthoDB" id="66095at2759"/>
<comment type="caution">
    <text evidence="1">The sequence shown here is derived from an EMBL/GenBank/DDBJ whole genome shotgun (WGS) entry which is preliminary data.</text>
</comment>
<name>A0A9W9LMY0_9EURO</name>
<organism evidence="1 2">
    <name type="scientific">Penicillium canariense</name>
    <dbReference type="NCBI Taxonomy" id="189055"/>
    <lineage>
        <taxon>Eukaryota</taxon>
        <taxon>Fungi</taxon>
        <taxon>Dikarya</taxon>
        <taxon>Ascomycota</taxon>
        <taxon>Pezizomycotina</taxon>
        <taxon>Eurotiomycetes</taxon>
        <taxon>Eurotiomycetidae</taxon>
        <taxon>Eurotiales</taxon>
        <taxon>Aspergillaceae</taxon>
        <taxon>Penicillium</taxon>
    </lineage>
</organism>
<dbReference type="EMBL" id="JAPQKN010000003">
    <property type="protein sequence ID" value="KAJ5166586.1"/>
    <property type="molecule type" value="Genomic_DNA"/>
</dbReference>
<dbReference type="GeneID" id="81426668"/>
<sequence>MLPMVQGVLRRWNVRLTDDNGHEITAPNPEINEDANLEDVSEPAVHPASISRQSYDYHPSVWDVLKVRFLLQRIGALPTEIVDEIIDAAEYWPSTTTTMASADDESHRIIRKDRDQVLVKTVPLCYDRTELEQSPDNPRSLPHRSRHQVCRKIVFRLSSHDQGPGQVRPNMYHESWTWFDAEVIRGAHAKNMFANGEEQELLEDEKGEYTKHFGPDDRLLLPHANKLQSNGGRCYERQDVEIIWHYQDDIEADSPEASLIESRKGRGRATLDGRVVREMEVGDSIAVWARARFPGWSNHVYGASVTVFWAI</sequence>
<reference evidence="1" key="2">
    <citation type="journal article" date="2023" name="IMA Fungus">
        <title>Comparative genomic study of the Penicillium genus elucidates a diverse pangenome and 15 lateral gene transfer events.</title>
        <authorList>
            <person name="Petersen C."/>
            <person name="Sorensen T."/>
            <person name="Nielsen M.R."/>
            <person name="Sondergaard T.E."/>
            <person name="Sorensen J.L."/>
            <person name="Fitzpatrick D.A."/>
            <person name="Frisvad J.C."/>
            <person name="Nielsen K.L."/>
        </authorList>
    </citation>
    <scope>NUCLEOTIDE SEQUENCE</scope>
    <source>
        <strain evidence="1">IBT 26290</strain>
    </source>
</reference>
<reference evidence="1" key="1">
    <citation type="submission" date="2022-11" db="EMBL/GenBank/DDBJ databases">
        <authorList>
            <person name="Petersen C."/>
        </authorList>
    </citation>
    <scope>NUCLEOTIDE SEQUENCE</scope>
    <source>
        <strain evidence="1">IBT 26290</strain>
    </source>
</reference>
<gene>
    <name evidence="1" type="ORF">N7482_005367</name>
</gene>
<evidence type="ECO:0000313" key="1">
    <source>
        <dbReference type="EMBL" id="KAJ5166586.1"/>
    </source>
</evidence>
<dbReference type="RefSeq" id="XP_056543047.1">
    <property type="nucleotide sequence ID" value="XM_056687492.1"/>
</dbReference>
<keyword evidence="2" id="KW-1185">Reference proteome</keyword>
<accession>A0A9W9LMY0</accession>
<proteinExistence type="predicted"/>
<evidence type="ECO:0000313" key="2">
    <source>
        <dbReference type="Proteomes" id="UP001149163"/>
    </source>
</evidence>
<protein>
    <submittedName>
        <fullName evidence="1">Uncharacterized protein</fullName>
    </submittedName>
</protein>